<dbReference type="PANTHER" id="PTHR24305">
    <property type="entry name" value="CYTOCHROME P450"/>
    <property type="match status" value="1"/>
</dbReference>
<dbReference type="GO" id="GO:0016705">
    <property type="term" value="F:oxidoreductase activity, acting on paired donors, with incorporation or reduction of molecular oxygen"/>
    <property type="evidence" value="ECO:0007669"/>
    <property type="project" value="InterPro"/>
</dbReference>
<dbReference type="GO" id="GO:0020037">
    <property type="term" value="F:heme binding"/>
    <property type="evidence" value="ECO:0007669"/>
    <property type="project" value="InterPro"/>
</dbReference>
<keyword evidence="11" id="KW-1185">Reference proteome</keyword>
<keyword evidence="4 8" id="KW-0479">Metal-binding</keyword>
<dbReference type="GO" id="GO:0004497">
    <property type="term" value="F:monooxygenase activity"/>
    <property type="evidence" value="ECO:0007669"/>
    <property type="project" value="UniProtKB-KW"/>
</dbReference>
<dbReference type="GO" id="GO:0005506">
    <property type="term" value="F:iron ion binding"/>
    <property type="evidence" value="ECO:0007669"/>
    <property type="project" value="InterPro"/>
</dbReference>
<dbReference type="Proteomes" id="UP000008370">
    <property type="component" value="Unassembled WGS sequence"/>
</dbReference>
<keyword evidence="9" id="KW-0472">Membrane</keyword>
<dbReference type="InParanoid" id="K5X8K5"/>
<dbReference type="KEGG" id="pco:PHACADRAFT_25314"/>
<evidence type="ECO:0000313" key="10">
    <source>
        <dbReference type="EMBL" id="EKM59212.1"/>
    </source>
</evidence>
<evidence type="ECO:0000256" key="3">
    <source>
        <dbReference type="ARBA" id="ARBA00010617"/>
    </source>
</evidence>
<keyword evidence="6 8" id="KW-0408">Iron</keyword>
<evidence type="ECO:0000313" key="11">
    <source>
        <dbReference type="Proteomes" id="UP000008370"/>
    </source>
</evidence>
<dbReference type="RefSeq" id="XP_007391307.1">
    <property type="nucleotide sequence ID" value="XM_007391245.1"/>
</dbReference>
<dbReference type="Gene3D" id="1.10.630.10">
    <property type="entry name" value="Cytochrome P450"/>
    <property type="match status" value="1"/>
</dbReference>
<dbReference type="AlphaFoldDB" id="K5X8K5"/>
<evidence type="ECO:0000256" key="5">
    <source>
        <dbReference type="ARBA" id="ARBA00023002"/>
    </source>
</evidence>
<dbReference type="GeneID" id="18915684"/>
<evidence type="ECO:0000256" key="4">
    <source>
        <dbReference type="ARBA" id="ARBA00022723"/>
    </source>
</evidence>
<dbReference type="InterPro" id="IPR050121">
    <property type="entry name" value="Cytochrome_P450_monoxygenase"/>
</dbReference>
<evidence type="ECO:0000256" key="1">
    <source>
        <dbReference type="ARBA" id="ARBA00001971"/>
    </source>
</evidence>
<feature type="transmembrane region" description="Helical" evidence="9">
    <location>
        <begin position="55"/>
        <end position="77"/>
    </location>
</feature>
<name>K5X8K5_PHACS</name>
<keyword evidence="9" id="KW-0812">Transmembrane</keyword>
<keyword evidence="5" id="KW-0560">Oxidoreductase</keyword>
<dbReference type="PANTHER" id="PTHR24305:SF187">
    <property type="entry name" value="P450, PUTATIVE (EUROFUNG)-RELATED"/>
    <property type="match status" value="1"/>
</dbReference>
<comment type="pathway">
    <text evidence="2">Secondary metabolite biosynthesis.</text>
</comment>
<keyword evidence="7" id="KW-0503">Monooxygenase</keyword>
<evidence type="ECO:0008006" key="12">
    <source>
        <dbReference type="Google" id="ProtNLM"/>
    </source>
</evidence>
<keyword evidence="8" id="KW-0349">Heme</keyword>
<dbReference type="SUPFAM" id="SSF48264">
    <property type="entry name" value="Cytochrome P450"/>
    <property type="match status" value="1"/>
</dbReference>
<dbReference type="HOGENOM" id="CLU_001570_14_10_1"/>
<comment type="cofactor">
    <cofactor evidence="1 8">
        <name>heme</name>
        <dbReference type="ChEBI" id="CHEBI:30413"/>
    </cofactor>
</comment>
<accession>K5X8K5</accession>
<dbReference type="EMBL" id="JH930469">
    <property type="protein sequence ID" value="EKM59212.1"/>
    <property type="molecule type" value="Genomic_DNA"/>
</dbReference>
<dbReference type="InterPro" id="IPR001128">
    <property type="entry name" value="Cyt_P450"/>
</dbReference>
<dbReference type="InterPro" id="IPR036396">
    <property type="entry name" value="Cyt_P450_sf"/>
</dbReference>
<keyword evidence="9" id="KW-1133">Transmembrane helix</keyword>
<dbReference type="InterPro" id="IPR002401">
    <property type="entry name" value="Cyt_P450_E_grp-I"/>
</dbReference>
<dbReference type="PRINTS" id="PR00463">
    <property type="entry name" value="EP450I"/>
</dbReference>
<gene>
    <name evidence="10" type="ORF">PHACADRAFT_25314</name>
</gene>
<evidence type="ECO:0000256" key="9">
    <source>
        <dbReference type="SAM" id="Phobius"/>
    </source>
</evidence>
<evidence type="ECO:0000256" key="7">
    <source>
        <dbReference type="ARBA" id="ARBA00023033"/>
    </source>
</evidence>
<reference evidence="10 11" key="1">
    <citation type="journal article" date="2012" name="BMC Genomics">
        <title>Comparative genomics of the white-rot fungi, Phanerochaete carnosa and P. chrysosporium, to elucidate the genetic basis of the distinct wood types they colonize.</title>
        <authorList>
            <person name="Suzuki H."/>
            <person name="MacDonald J."/>
            <person name="Syed K."/>
            <person name="Salamov A."/>
            <person name="Hori C."/>
            <person name="Aerts A."/>
            <person name="Henrissat B."/>
            <person name="Wiebenga A."/>
            <person name="vanKuyk P.A."/>
            <person name="Barry K."/>
            <person name="Lindquist E."/>
            <person name="LaButti K."/>
            <person name="Lapidus A."/>
            <person name="Lucas S."/>
            <person name="Coutinho P."/>
            <person name="Gong Y."/>
            <person name="Samejima M."/>
            <person name="Mahadevan R."/>
            <person name="Abou-Zaid M."/>
            <person name="de Vries R.P."/>
            <person name="Igarashi K."/>
            <person name="Yadav J.S."/>
            <person name="Grigoriev I.V."/>
            <person name="Master E.R."/>
        </authorList>
    </citation>
    <scope>NUCLEOTIDE SEQUENCE [LARGE SCALE GENOMIC DNA]</scope>
    <source>
        <strain evidence="10 11">HHB-10118-sp</strain>
    </source>
</reference>
<dbReference type="OrthoDB" id="6692864at2759"/>
<evidence type="ECO:0000256" key="6">
    <source>
        <dbReference type="ARBA" id="ARBA00023004"/>
    </source>
</evidence>
<dbReference type="Pfam" id="PF00067">
    <property type="entry name" value="p450"/>
    <property type="match status" value="1"/>
</dbReference>
<feature type="binding site" description="axial binding residue" evidence="8">
    <location>
        <position position="481"/>
    </location>
    <ligand>
        <name>heme</name>
        <dbReference type="ChEBI" id="CHEBI:30413"/>
    </ligand>
    <ligandPart>
        <name>Fe</name>
        <dbReference type="ChEBI" id="CHEBI:18248"/>
    </ligandPart>
</feature>
<comment type="similarity">
    <text evidence="3">Belongs to the cytochrome P450 family.</text>
</comment>
<organism evidence="10 11">
    <name type="scientific">Phanerochaete carnosa (strain HHB-10118-sp)</name>
    <name type="common">White-rot fungus</name>
    <name type="synonym">Peniophora carnosa</name>
    <dbReference type="NCBI Taxonomy" id="650164"/>
    <lineage>
        <taxon>Eukaryota</taxon>
        <taxon>Fungi</taxon>
        <taxon>Dikarya</taxon>
        <taxon>Basidiomycota</taxon>
        <taxon>Agaricomycotina</taxon>
        <taxon>Agaricomycetes</taxon>
        <taxon>Polyporales</taxon>
        <taxon>Phanerochaetaceae</taxon>
        <taxon>Phanerochaete</taxon>
    </lineage>
</organism>
<feature type="transmembrane region" description="Helical" evidence="9">
    <location>
        <begin position="30"/>
        <end position="48"/>
    </location>
</feature>
<evidence type="ECO:0000256" key="8">
    <source>
        <dbReference type="PIRSR" id="PIRSR602401-1"/>
    </source>
</evidence>
<proteinExistence type="inferred from homology"/>
<protein>
    <recommendedName>
        <fullName evidence="12">Cytochrome P450</fullName>
    </recommendedName>
</protein>
<sequence>MTGLGIGHILLPSLAGCAYLYSCDPRGHVILLVALLIYVALAAQDYLFTCRILSAFLHASLALAAQALLIVFATVSYRLSPFHPLAQFPGPVLDKVTGLRLAYFAFTGRRMPYIAELHEEYGVIVRIGPNKLSINSIDAIHPIYASSQAFDKAESYRPGRAADGSLFFTRGKVQHGRRRRIWASALTNTVVQQWDKTLKLRTDQLVECIARRQNSHGVVDLSLCFEHWGFDFTSDWAFGAGCSGIEFMRDGDVEGVAENAKEAIVIFEAFGEVPALFDIISSLPVAKNYRQMEKLAEKILKKRLKTSPPNEWDLCSFLLAQHEDHQYPPLNEDDLKADTVLAFEAGTITMFYLLHHPEAYEKLRHELDQAFPAGEITSDQYASLADLPYLAAVVNEGLRFGAGFPGFPRIVPKDGVVLEGRFIPEGTIVGVPIYAQHMSPENFWPAPREFKPERWFEDGLGSGTITRRAGFMAFQFGPFGCPGKALAYREINAVLSHVVLSYDLRFAPGFDPEAFLKGWANTRTTMTKYHLRVKAKQRQH</sequence>
<evidence type="ECO:0000256" key="2">
    <source>
        <dbReference type="ARBA" id="ARBA00005179"/>
    </source>
</evidence>